<dbReference type="PROSITE" id="PS00623">
    <property type="entry name" value="GMC_OXRED_1"/>
    <property type="match status" value="1"/>
</dbReference>
<gene>
    <name evidence="7" type="ORF">B30_16243</name>
</gene>
<reference evidence="7 8" key="1">
    <citation type="submission" date="2012-09" db="EMBL/GenBank/DDBJ databases">
        <title>Celeribacter baekdonensis B30 Genome Sequencing.</title>
        <authorList>
            <person name="Wang W."/>
        </authorList>
    </citation>
    <scope>NUCLEOTIDE SEQUENCE [LARGE SCALE GENOMIC DNA]</scope>
    <source>
        <strain evidence="7 8">B30</strain>
    </source>
</reference>
<feature type="domain" description="Glucose-methanol-choline oxidoreductase N-terminal" evidence="6">
    <location>
        <begin position="100"/>
        <end position="123"/>
    </location>
</feature>
<dbReference type="InterPro" id="IPR000172">
    <property type="entry name" value="GMC_OxRdtase_N"/>
</dbReference>
<evidence type="ECO:0000256" key="3">
    <source>
        <dbReference type="ARBA" id="ARBA00022630"/>
    </source>
</evidence>
<dbReference type="InterPro" id="IPR036188">
    <property type="entry name" value="FAD/NAD-bd_sf"/>
</dbReference>
<evidence type="ECO:0000256" key="5">
    <source>
        <dbReference type="RuleBase" id="RU003968"/>
    </source>
</evidence>
<dbReference type="PANTHER" id="PTHR11552">
    <property type="entry name" value="GLUCOSE-METHANOL-CHOLINE GMC OXIDOREDUCTASE"/>
    <property type="match status" value="1"/>
</dbReference>
<evidence type="ECO:0000313" key="7">
    <source>
        <dbReference type="EMBL" id="EKE69335.1"/>
    </source>
</evidence>
<dbReference type="eggNOG" id="COG2303">
    <property type="taxonomic scope" value="Bacteria"/>
</dbReference>
<protein>
    <submittedName>
        <fullName evidence="7">Oxidoreductase</fullName>
    </submittedName>
</protein>
<keyword evidence="3 5" id="KW-0285">Flavoprotein</keyword>
<dbReference type="RefSeq" id="WP_009573237.1">
    <property type="nucleotide sequence ID" value="NZ_AMRK01000010.1"/>
</dbReference>
<proteinExistence type="inferred from homology"/>
<sequence length="216" mass="23459">MNQFSPAELSPDGELMSESMRSRYDFIVCGGGTTGSVVARRLAEDPNVSILLIEAGGSDRVPQVIDSTQWMWNIGTSRDWGYKAASSKTVNGRTPLLPMGKVLGGGSSINSSVWARGHMNDFNNWAAASGEEGWNYDNIFKVYCKIEDWQGTPEAKRRGQGRLLNILQPENPFPLVAGLIKGAEPETTMGPLSSSCQLQKVMGYLDEGKTPSGQKP</sequence>
<keyword evidence="4 5" id="KW-0274">FAD</keyword>
<dbReference type="PATRIC" id="fig|1208323.3.peg.3366"/>
<dbReference type="PANTHER" id="PTHR11552:SF147">
    <property type="entry name" value="CHOLINE DEHYDROGENASE, MITOCHONDRIAL"/>
    <property type="match status" value="1"/>
</dbReference>
<comment type="similarity">
    <text evidence="2 5">Belongs to the GMC oxidoreductase family.</text>
</comment>
<dbReference type="GO" id="GO:0016614">
    <property type="term" value="F:oxidoreductase activity, acting on CH-OH group of donors"/>
    <property type="evidence" value="ECO:0007669"/>
    <property type="project" value="InterPro"/>
</dbReference>
<dbReference type="InterPro" id="IPR012132">
    <property type="entry name" value="GMC_OxRdtase"/>
</dbReference>
<dbReference type="GO" id="GO:0050660">
    <property type="term" value="F:flavin adenine dinucleotide binding"/>
    <property type="evidence" value="ECO:0007669"/>
    <property type="project" value="InterPro"/>
</dbReference>
<dbReference type="OrthoDB" id="9785276at2"/>
<dbReference type="Pfam" id="PF00732">
    <property type="entry name" value="GMC_oxred_N"/>
    <property type="match status" value="1"/>
</dbReference>
<evidence type="ECO:0000256" key="1">
    <source>
        <dbReference type="ARBA" id="ARBA00001974"/>
    </source>
</evidence>
<dbReference type="AlphaFoldDB" id="K2JVU0"/>
<dbReference type="STRING" id="1208323.B30_16243"/>
<accession>K2JVU0</accession>
<comment type="cofactor">
    <cofactor evidence="1">
        <name>FAD</name>
        <dbReference type="ChEBI" id="CHEBI:57692"/>
    </cofactor>
</comment>
<dbReference type="EMBL" id="AMRK01000010">
    <property type="protein sequence ID" value="EKE69335.1"/>
    <property type="molecule type" value="Genomic_DNA"/>
</dbReference>
<dbReference type="Proteomes" id="UP000006762">
    <property type="component" value="Unassembled WGS sequence"/>
</dbReference>
<evidence type="ECO:0000313" key="8">
    <source>
        <dbReference type="Proteomes" id="UP000006762"/>
    </source>
</evidence>
<evidence type="ECO:0000256" key="4">
    <source>
        <dbReference type="ARBA" id="ARBA00022827"/>
    </source>
</evidence>
<evidence type="ECO:0000259" key="6">
    <source>
        <dbReference type="PROSITE" id="PS00623"/>
    </source>
</evidence>
<keyword evidence="8" id="KW-1185">Reference proteome</keyword>
<organism evidence="7 8">
    <name type="scientific">Celeribacter baekdonensis B30</name>
    <dbReference type="NCBI Taxonomy" id="1208323"/>
    <lineage>
        <taxon>Bacteria</taxon>
        <taxon>Pseudomonadati</taxon>
        <taxon>Pseudomonadota</taxon>
        <taxon>Alphaproteobacteria</taxon>
        <taxon>Rhodobacterales</taxon>
        <taxon>Roseobacteraceae</taxon>
        <taxon>Celeribacter</taxon>
    </lineage>
</organism>
<evidence type="ECO:0000256" key="2">
    <source>
        <dbReference type="ARBA" id="ARBA00010790"/>
    </source>
</evidence>
<dbReference type="Gene3D" id="3.50.50.60">
    <property type="entry name" value="FAD/NAD(P)-binding domain"/>
    <property type="match status" value="1"/>
</dbReference>
<name>K2JVU0_9RHOB</name>
<comment type="caution">
    <text evidence="7">The sequence shown here is derived from an EMBL/GenBank/DDBJ whole genome shotgun (WGS) entry which is preliminary data.</text>
</comment>
<dbReference type="SUPFAM" id="SSF51905">
    <property type="entry name" value="FAD/NAD(P)-binding domain"/>
    <property type="match status" value="1"/>
</dbReference>